<evidence type="ECO:0000256" key="9">
    <source>
        <dbReference type="ARBA" id="ARBA00022840"/>
    </source>
</evidence>
<dbReference type="GO" id="GO:0004386">
    <property type="term" value="F:helicase activity"/>
    <property type="evidence" value="ECO:0007669"/>
    <property type="project" value="UniProtKB-KW"/>
</dbReference>
<dbReference type="InterPro" id="IPR040980">
    <property type="entry name" value="SWI2_SNF2"/>
</dbReference>
<keyword evidence="13" id="KW-1185">Reference proteome</keyword>
<sequence>MIENKDSERKFQNDLVNALQENGWKNINKEIQPVLNWCTIDNLWKNFFQIVYRNNKDRLNNIDLTDGEKEQLKEKINQCNSTTAANKLINSETIAIKRDNKKDTEKYGKEVYLKIFSRKEINAGDSIYQIAKEVILPWKAVNLNHRADVILLINGLPLFHIELAKMGYSISDKINQIRNQIKTGGFDEILKLVQVSVAMSPEEMKYMPTDHSGKFINDEAFSYWHDDRNNVLRDWRDVVKHFLSIPMAHRLIADFTVCQDRENIPLILRSYQFHAIDKIKNRFITDKKIFFDPLRYGCAKIGHVWHSTGSGKTLTSFKLSQLLLEWGFADTVVFVVDRTELGTQSFSEFSRFKGEKVSVKIASSTDDLITLIKQETLINTIIVGSIQKQSRVNTKNFSEKEINKATNQKIVFIFDEAHRSTSGDMIKNINETFPNAALIGFTGTPLGKENSKNGLTTKAIFGDLLHSYTLKNGIEDKKILGFNIEYKVFISYTESAFESIKGSKYTSNDIKKIVKKLGNFRDLKQDELKVNREIEDDLLKKGYYDHKVFKQLIVQDILETQKYFLDNKRYSAILAVKSIPDAIEYFELFARECDSNEKYKDFKFTALFDQSLDREEEDVEKYVHKAYAINNIINRYNNDFDKVINSTDSNQFKQDLSKRLSRKGNFSNIKDEEKLQLLIVVNQMLTGFDSKYINTIYFDKVMTYEHLIQAISRTNRTLPGKDFGNVIFYRQPNTMNYNIDNALKMYADININSISTLSFKERLEKINDLFTEVKEIFAKYNRDWFTLTKNDMSKNGSNRQDFRKAYMLINKIIKDVRSAKIMGFRWERTQNPNDVCSVVKYKEVDFNALIARGEEIRQYLKESQEPGTPGCPRPELEPQDLSTEYDYYYQIIPLNLDKLNKIIESVHASIKEWIEKDITSFTEKHQSSHTNMKELIEKEITIFTKEHQEILKQILKPYFDGQKNWDYLDINKEFTEAILNIESEILKEFCDEWNFDSKAINKIINSTEPINVNNRLHDLCEKSFTNQIREKFALKLNRKPKKALPADFISFVEKWIEEQKDKK</sequence>
<evidence type="ECO:0000256" key="7">
    <source>
        <dbReference type="ARBA" id="ARBA00022759"/>
    </source>
</evidence>
<dbReference type="GO" id="GO:0003677">
    <property type="term" value="F:DNA binding"/>
    <property type="evidence" value="ECO:0007669"/>
    <property type="project" value="UniProtKB-KW"/>
</dbReference>
<dbReference type="InterPro" id="IPR051268">
    <property type="entry name" value="Type-I_R_enzyme_R_subunit"/>
</dbReference>
<dbReference type="PANTHER" id="PTHR30195">
    <property type="entry name" value="TYPE I SITE-SPECIFIC DEOXYRIBONUCLEASE PROTEIN SUBUNIT M AND R"/>
    <property type="match status" value="1"/>
</dbReference>
<dbReference type="CDD" id="cd22332">
    <property type="entry name" value="HsdR_N"/>
    <property type="match status" value="1"/>
</dbReference>
<dbReference type="Pfam" id="PF04313">
    <property type="entry name" value="HSDR_N"/>
    <property type="match status" value="1"/>
</dbReference>
<keyword evidence="7" id="KW-0255">Endonuclease</keyword>
<evidence type="ECO:0000256" key="8">
    <source>
        <dbReference type="ARBA" id="ARBA00022801"/>
    </source>
</evidence>
<comment type="similarity">
    <text evidence="2">Belongs to the HsdR family.</text>
</comment>
<comment type="catalytic activity">
    <reaction evidence="1">
        <text>Endonucleolytic cleavage of DNA to give random double-stranded fragments with terminal 5'-phosphates, ATP is simultaneously hydrolyzed.</text>
        <dbReference type="EC" id="3.1.21.3"/>
    </reaction>
</comment>
<protein>
    <recommendedName>
        <fullName evidence="3">type I site-specific deoxyribonuclease</fullName>
        <ecNumber evidence="3">3.1.21.3</ecNumber>
    </recommendedName>
</protein>
<dbReference type="InterPro" id="IPR007409">
    <property type="entry name" value="Restrct_endonuc_type1_HsdR_N"/>
</dbReference>
<evidence type="ECO:0000256" key="2">
    <source>
        <dbReference type="ARBA" id="ARBA00008598"/>
    </source>
</evidence>
<dbReference type="GO" id="GO:0005524">
    <property type="term" value="F:ATP binding"/>
    <property type="evidence" value="ECO:0007669"/>
    <property type="project" value="UniProtKB-KW"/>
</dbReference>
<evidence type="ECO:0000313" key="12">
    <source>
        <dbReference type="EMBL" id="MBZ4195684.1"/>
    </source>
</evidence>
<dbReference type="InterPro" id="IPR027417">
    <property type="entry name" value="P-loop_NTPase"/>
</dbReference>
<comment type="caution">
    <text evidence="12">The sequence shown here is derived from an EMBL/GenBank/DDBJ whole genome shotgun (WGS) entry which is preliminary data.</text>
</comment>
<dbReference type="EMBL" id="JAIQBY010000046">
    <property type="protein sequence ID" value="MBZ4195684.1"/>
    <property type="molecule type" value="Genomic_DNA"/>
</dbReference>
<dbReference type="SMART" id="SM00487">
    <property type="entry name" value="DEXDc"/>
    <property type="match status" value="1"/>
</dbReference>
<evidence type="ECO:0000256" key="1">
    <source>
        <dbReference type="ARBA" id="ARBA00000851"/>
    </source>
</evidence>
<evidence type="ECO:0000256" key="10">
    <source>
        <dbReference type="ARBA" id="ARBA00023125"/>
    </source>
</evidence>
<dbReference type="InterPro" id="IPR055180">
    <property type="entry name" value="HsdR_RecA-like_helicase_dom_2"/>
</dbReference>
<evidence type="ECO:0000256" key="3">
    <source>
        <dbReference type="ARBA" id="ARBA00012654"/>
    </source>
</evidence>
<evidence type="ECO:0000313" key="13">
    <source>
        <dbReference type="Proteomes" id="UP000772186"/>
    </source>
</evidence>
<dbReference type="Proteomes" id="UP000772186">
    <property type="component" value="Unassembled WGS sequence"/>
</dbReference>
<dbReference type="EC" id="3.1.21.3" evidence="3"/>
<accession>A0A953NGP0</accession>
<keyword evidence="5" id="KW-0547">Nucleotide-binding</keyword>
<keyword evidence="6" id="KW-0680">Restriction system</keyword>
<name>A0A953NGP0_9MOLU</name>
<gene>
    <name evidence="12" type="ORF">LAD73_03080</name>
</gene>
<reference evidence="12 13" key="1">
    <citation type="submission" date="2021-09" db="EMBL/GenBank/DDBJ databases">
        <title>WGS of Mycoplasma sp. Zaradi2 strains.</title>
        <authorList>
            <person name="Spergser J."/>
        </authorList>
    </citation>
    <scope>NUCLEOTIDE SEQUENCE [LARGE SCALE GENOMIC DNA]</scope>
    <source>
        <strain evidence="12 13">1331</strain>
    </source>
</reference>
<dbReference type="Gene3D" id="3.90.1570.50">
    <property type="match status" value="1"/>
</dbReference>
<evidence type="ECO:0000256" key="5">
    <source>
        <dbReference type="ARBA" id="ARBA00022741"/>
    </source>
</evidence>
<proteinExistence type="inferred from homology"/>
<evidence type="ECO:0000256" key="4">
    <source>
        <dbReference type="ARBA" id="ARBA00022722"/>
    </source>
</evidence>
<dbReference type="Pfam" id="PF18766">
    <property type="entry name" value="SWI2_SNF2"/>
    <property type="match status" value="1"/>
</dbReference>
<dbReference type="GO" id="GO:0009035">
    <property type="term" value="F:type I site-specific deoxyribonuclease activity"/>
    <property type="evidence" value="ECO:0007669"/>
    <property type="project" value="UniProtKB-EC"/>
</dbReference>
<dbReference type="PROSITE" id="PS51192">
    <property type="entry name" value="HELICASE_ATP_BIND_1"/>
    <property type="match status" value="1"/>
</dbReference>
<keyword evidence="9" id="KW-0067">ATP-binding</keyword>
<dbReference type="GO" id="GO:0009307">
    <property type="term" value="P:DNA restriction-modification system"/>
    <property type="evidence" value="ECO:0007669"/>
    <property type="project" value="UniProtKB-KW"/>
</dbReference>
<dbReference type="SUPFAM" id="SSF52540">
    <property type="entry name" value="P-loop containing nucleoside triphosphate hydrolases"/>
    <property type="match status" value="2"/>
</dbReference>
<dbReference type="Pfam" id="PF22679">
    <property type="entry name" value="T1R_D3-like"/>
    <property type="match status" value="1"/>
</dbReference>
<feature type="domain" description="Helicase ATP-binding" evidence="11">
    <location>
        <begin position="293"/>
        <end position="463"/>
    </location>
</feature>
<dbReference type="InterPro" id="IPR014001">
    <property type="entry name" value="Helicase_ATP-bd"/>
</dbReference>
<dbReference type="Gene3D" id="3.40.50.300">
    <property type="entry name" value="P-loop containing nucleotide triphosphate hydrolases"/>
    <property type="match status" value="2"/>
</dbReference>
<keyword evidence="8" id="KW-0378">Hydrolase</keyword>
<evidence type="ECO:0000256" key="6">
    <source>
        <dbReference type="ARBA" id="ARBA00022747"/>
    </source>
</evidence>
<keyword evidence="4" id="KW-0540">Nuclease</keyword>
<dbReference type="PANTHER" id="PTHR30195:SF16">
    <property type="entry name" value="TYPE I RESTRICTION ENZYME ENDONUCLEASE SUBUNIT"/>
    <property type="match status" value="1"/>
</dbReference>
<keyword evidence="10" id="KW-0238">DNA-binding</keyword>
<dbReference type="RefSeq" id="WP_223644948.1">
    <property type="nucleotide sequence ID" value="NZ_JAIQBY010000046.1"/>
</dbReference>
<keyword evidence="12" id="KW-0347">Helicase</keyword>
<evidence type="ECO:0000259" key="11">
    <source>
        <dbReference type="PROSITE" id="PS51192"/>
    </source>
</evidence>
<organism evidence="12 13">
    <name type="scientific">Mycoplasma tauri</name>
    <dbReference type="NCBI Taxonomy" id="547987"/>
    <lineage>
        <taxon>Bacteria</taxon>
        <taxon>Bacillati</taxon>
        <taxon>Mycoplasmatota</taxon>
        <taxon>Mollicutes</taxon>
        <taxon>Mycoplasmataceae</taxon>
        <taxon>Mycoplasma</taxon>
    </lineage>
</organism>
<dbReference type="AlphaFoldDB" id="A0A953NGP0"/>